<evidence type="ECO:0000256" key="1">
    <source>
        <dbReference type="SAM" id="MobiDB-lite"/>
    </source>
</evidence>
<feature type="compositionally biased region" description="Low complexity" evidence="1">
    <location>
        <begin position="518"/>
        <end position="533"/>
    </location>
</feature>
<dbReference type="Proteomes" id="UP000297527">
    <property type="component" value="Unassembled WGS sequence"/>
</dbReference>
<feature type="region of interest" description="Disordered" evidence="1">
    <location>
        <begin position="372"/>
        <end position="419"/>
    </location>
</feature>
<feature type="signal peptide" evidence="3">
    <location>
        <begin position="1"/>
        <end position="25"/>
    </location>
</feature>
<evidence type="ECO:0000256" key="2">
    <source>
        <dbReference type="SAM" id="Phobius"/>
    </source>
</evidence>
<feature type="compositionally biased region" description="Polar residues" evidence="1">
    <location>
        <begin position="396"/>
        <end position="411"/>
    </location>
</feature>
<evidence type="ECO:0000313" key="4">
    <source>
        <dbReference type="EMBL" id="TGO60096.1"/>
    </source>
</evidence>
<dbReference type="EMBL" id="PQXN01000038">
    <property type="protein sequence ID" value="TGO60096.1"/>
    <property type="molecule type" value="Genomic_DNA"/>
</dbReference>
<keyword evidence="2" id="KW-1133">Transmembrane helix</keyword>
<feature type="compositionally biased region" description="Low complexity" evidence="1">
    <location>
        <begin position="373"/>
        <end position="382"/>
    </location>
</feature>
<feature type="transmembrane region" description="Helical" evidence="2">
    <location>
        <begin position="235"/>
        <end position="257"/>
    </location>
</feature>
<reference evidence="4 5" key="1">
    <citation type="submission" date="2017-12" db="EMBL/GenBank/DDBJ databases">
        <title>Comparative genomics of Botrytis spp.</title>
        <authorList>
            <person name="Valero-Jimenez C.A."/>
            <person name="Tapia P."/>
            <person name="Veloso J."/>
            <person name="Silva-Moreno E."/>
            <person name="Staats M."/>
            <person name="Valdes J.H."/>
            <person name="Van Kan J.A.L."/>
        </authorList>
    </citation>
    <scope>NUCLEOTIDE SEQUENCE [LARGE SCALE GENOMIC DNA]</scope>
    <source>
        <strain evidence="4 5">MUCL11595</strain>
    </source>
</reference>
<keyword evidence="2" id="KW-0812">Transmembrane</keyword>
<proteinExistence type="predicted"/>
<feature type="compositionally biased region" description="Basic and acidic residues" evidence="1">
    <location>
        <begin position="473"/>
        <end position="483"/>
    </location>
</feature>
<accession>A0A4Z1IFJ7</accession>
<dbReference type="OrthoDB" id="5426678at2759"/>
<comment type="caution">
    <text evidence="4">The sequence shown here is derived from an EMBL/GenBank/DDBJ whole genome shotgun (WGS) entry which is preliminary data.</text>
</comment>
<sequence length="533" mass="58069">MAIIFPAMFLISFGLLSLVNNIALALMVTPDSPCMSLCSDGQGSDSIDGSEIVCQNEHFITTTAGQKLKSCLSCLQLSTAAGNDQNDQHCFMYNIRYTLASCLYGFANATDTIATPCSTSKACGPFQLAIEDGNFITKNETAYGYCSANYNSILSGGTSACKSCLQSGNTESYLSNFLIALQAGCHQQPPDGTIIGLNASVFSQYAITETSPGQSYNTTVPSTTASRKGLSKHTIIGVSVGLGILLLITLFIIFTLWRNYISLKRGRDRHTLLDERCGALNITAPNEGALGNPQTRSKTITLAAPPPARKHNNANITPPFNLSKYPSDDESLHKHDTIILPAHHAYYSPSIPHSNPYSKTEDTVPIMLHEESSSPYSYPHSSNTQTPISDPPRTFSPPTQNLVRMSENNEGASFYNREKAQDKRMLRNIDIDRGVSMNSDVTMSYARAAIDGTQNSGIGASSLSPSARDIETRLDSGGEERTKSPLVGGDIGDMRERGREKERQKKKKRAPKRMSVINDQDQNQDQDQWPGEF</sequence>
<organism evidence="4 5">
    <name type="scientific">Botryotinia convoluta</name>
    <dbReference type="NCBI Taxonomy" id="54673"/>
    <lineage>
        <taxon>Eukaryota</taxon>
        <taxon>Fungi</taxon>
        <taxon>Dikarya</taxon>
        <taxon>Ascomycota</taxon>
        <taxon>Pezizomycotina</taxon>
        <taxon>Leotiomycetes</taxon>
        <taxon>Helotiales</taxon>
        <taxon>Sclerotiniaceae</taxon>
        <taxon>Botryotinia</taxon>
    </lineage>
</organism>
<gene>
    <name evidence="4" type="ORF">BCON_0038g00110</name>
</gene>
<keyword evidence="2" id="KW-0472">Membrane</keyword>
<keyword evidence="3" id="KW-0732">Signal</keyword>
<evidence type="ECO:0008006" key="6">
    <source>
        <dbReference type="Google" id="ProtNLM"/>
    </source>
</evidence>
<dbReference type="AlphaFoldDB" id="A0A4Z1IFJ7"/>
<feature type="compositionally biased region" description="Basic and acidic residues" evidence="1">
    <location>
        <begin position="492"/>
        <end position="503"/>
    </location>
</feature>
<protein>
    <recommendedName>
        <fullName evidence="6">LPXTG-domain-containing protein</fullName>
    </recommendedName>
</protein>
<keyword evidence="5" id="KW-1185">Reference proteome</keyword>
<evidence type="ECO:0000256" key="3">
    <source>
        <dbReference type="SAM" id="SignalP"/>
    </source>
</evidence>
<feature type="region of interest" description="Disordered" evidence="1">
    <location>
        <begin position="473"/>
        <end position="533"/>
    </location>
</feature>
<name>A0A4Z1IFJ7_9HELO</name>
<feature type="chain" id="PRO_5021507374" description="LPXTG-domain-containing protein" evidence="3">
    <location>
        <begin position="26"/>
        <end position="533"/>
    </location>
</feature>
<evidence type="ECO:0000313" key="5">
    <source>
        <dbReference type="Proteomes" id="UP000297527"/>
    </source>
</evidence>